<feature type="region of interest" description="Disordered" evidence="1">
    <location>
        <begin position="1614"/>
        <end position="1660"/>
    </location>
</feature>
<feature type="compositionally biased region" description="Polar residues" evidence="1">
    <location>
        <begin position="141"/>
        <end position="152"/>
    </location>
</feature>
<organism evidence="2 3">
    <name type="scientific">Wolfiporia cocos (strain MD-104)</name>
    <name type="common">Brown rot fungus</name>
    <dbReference type="NCBI Taxonomy" id="742152"/>
    <lineage>
        <taxon>Eukaryota</taxon>
        <taxon>Fungi</taxon>
        <taxon>Dikarya</taxon>
        <taxon>Basidiomycota</taxon>
        <taxon>Agaricomycotina</taxon>
        <taxon>Agaricomycetes</taxon>
        <taxon>Polyporales</taxon>
        <taxon>Phaeolaceae</taxon>
        <taxon>Wolfiporia</taxon>
    </lineage>
</organism>
<feature type="compositionally biased region" description="Low complexity" evidence="1">
    <location>
        <begin position="781"/>
        <end position="790"/>
    </location>
</feature>
<dbReference type="EMBL" id="KB467831">
    <property type="protein sequence ID" value="PCH33394.1"/>
    <property type="molecule type" value="Genomic_DNA"/>
</dbReference>
<feature type="region of interest" description="Disordered" evidence="1">
    <location>
        <begin position="290"/>
        <end position="927"/>
    </location>
</feature>
<feature type="compositionally biased region" description="Low complexity" evidence="1">
    <location>
        <begin position="157"/>
        <end position="168"/>
    </location>
</feature>
<feature type="compositionally biased region" description="Polar residues" evidence="1">
    <location>
        <begin position="1211"/>
        <end position="1229"/>
    </location>
</feature>
<dbReference type="OMA" id="HLNPNAH"/>
<dbReference type="OrthoDB" id="2504896at2759"/>
<accession>A0A2H3J9Q8</accession>
<feature type="region of interest" description="Disordered" evidence="1">
    <location>
        <begin position="10"/>
        <end position="224"/>
    </location>
</feature>
<feature type="compositionally biased region" description="Polar residues" evidence="1">
    <location>
        <begin position="32"/>
        <end position="46"/>
    </location>
</feature>
<feature type="compositionally biased region" description="Basic and acidic residues" evidence="1">
    <location>
        <begin position="254"/>
        <end position="269"/>
    </location>
</feature>
<feature type="compositionally biased region" description="Low complexity" evidence="1">
    <location>
        <begin position="385"/>
        <end position="405"/>
    </location>
</feature>
<feature type="compositionally biased region" description="Basic and acidic residues" evidence="1">
    <location>
        <begin position="354"/>
        <end position="368"/>
    </location>
</feature>
<protein>
    <submittedName>
        <fullName evidence="2">Uncharacterized protein</fullName>
    </submittedName>
</protein>
<feature type="compositionally biased region" description="Basic and acidic residues" evidence="1">
    <location>
        <begin position="1355"/>
        <end position="1366"/>
    </location>
</feature>
<feature type="compositionally biased region" description="Basic and acidic residues" evidence="1">
    <location>
        <begin position="501"/>
        <end position="515"/>
    </location>
</feature>
<feature type="compositionally biased region" description="Low complexity" evidence="1">
    <location>
        <begin position="880"/>
        <end position="893"/>
    </location>
</feature>
<sequence length="1670" mass="178470">MANIEIVDLSEAIKKADSANGEQIGGGEGELQSKTSAAGSEAQTEDASSVSASPASALTPLRASPANGLPSSGSPAPTSSAPHPKKFSHSNINKKFLEKTSSTSPSSQTSAASAATKTGTAAQKPTVQTAPSYSRLVTAKLTATLQSTTTGPGWSRPPSSAAPIPSSATNPKPSPAASPAPGQAAPQPAPVGKVIQPQPRGASEAFAGAIKRESPNRPVWGNATAPAPIVSRLDAVASDFPTAAEVAQNRNSKMLEKKQAAQAAAEHKQVVTAEEDTFRGVHLNPNAHHWDEMEEDDDNFLDGVIEFGDGRQYKIQPSAPQQGSPPRDTRDLAVSGEPETAKQSEAGPLLDQPVSKEERFADDFDRSWPRSRNAGGFSHSQRDYPPNSGPSSASSPSVPSPQESSRVLFNERLNRLEPYSSTHPPHRQNGPGSSSNFNRRGSRSDFVASPTELKGGRDAPPHVHQGGVQLLQKTPGFGNNRSDTQPRFMGEQSGPPGTQHDSSRFRDREPFRRDSAMPPPLLTRTPSHGPPGRPRDLHVSFGMSGPPSAGPGRDFDDRPRRANTGPLPQPPAPPHEAGDGARQLPPHLSSLRPPHPAAPHLSSPTDTRTPIRMSTEPEPPSAHVVPQPAASEQAPVSPVPSEQAAGSVVDFDEVQKREMQSAAERARLRRQQEEEEREREKERARKKAAELEARMKSKEQPKEPPKSPLQERDTEAQVRKFIEEAVQLGQSSSAVATGPEPASAEPTQPPSSHQQAFARPPSLRGVPRPPSVRRTSFPASGVGPEVPSPAEEAESWRSRAPRRPSTVRKESLPQTTPLLPPPPPSQLFAGAEPIDFEPGEDLEVIDFSEMGRLVGAHPGSESAESHKQTSPTVSSRPPRAVAADFLGDDAALGPSHPSRTDEGSWRRKPPIQPESAREGPEPGAPAVTKDTLSVQTMTAAPVATSPVANSHPLPSPHQHRYGDESSRPHVAPGHSHPAPHHHPHAPQRSPLISSYREAPMSTLDDTLSRIKGVLDDMHIKVEPPKPEPPKPQKWLPPALRQKQSGYEMSAPSEVFAVTGIEPPRSPGPVWNVFTVKLPPVQPTLPPLPPRQFHLPRWYYARSEIFSWRLHQGASTLDDYLFRRPFSKGSQKYRVSLPRRALRPIVEESTGPVVNLPVRSPTGRASEMRENGSAASWRRPLPLASPKAHRAQDTQEQLPLETVSRSPPPEAPNQSNAATLPKSEVTTSRTVADPIAKSRAQPKMPVGSDVAFYRNARVDNATQPKITVNFTVSSELEDEQPSESSAIASQSISATTHQGGTATLPTCDTVTVAEHSTELAAPAPIISVDVAKTSDQPDRNAASPPPVPGSSWNRFSVKESPSRAPDPEHLKALWSQTSGQAKLPSVNSLEGIGDDLTSVPFTLQEVKSEDGETPPPSGNGPPSRMSLHDVTRAFQQVPTSNAESSHAATMLPPPLTSPPPNNAGSRPNFGYAPSVPTSNMRPAYAYPSPMLSHAPSPTMMYPHMAPSPVPRPIIMNGPPSPYTQPMWMPLPGPSPQPPAAMMRPMASPYATQLVPYPSPGAMPVYGPPPGMQTAPAHATNGVQGRPTTMPMMSPVMQATHPNHAMYPGSPVMMHSPGLLPAQPAHSYPTAPGRGQPRGSYDHPSAPQSTGHSAPQLGPYPIAPNAYARHAW</sequence>
<gene>
    <name evidence="2" type="ORF">WOLCODRAFT_147494</name>
</gene>
<feature type="region of interest" description="Disordered" evidence="1">
    <location>
        <begin position="1152"/>
        <end position="1243"/>
    </location>
</feature>
<dbReference type="Proteomes" id="UP000218811">
    <property type="component" value="Unassembled WGS sequence"/>
</dbReference>
<feature type="region of interest" description="Disordered" evidence="1">
    <location>
        <begin position="1273"/>
        <end position="1301"/>
    </location>
</feature>
<keyword evidence="3" id="KW-1185">Reference proteome</keyword>
<feature type="compositionally biased region" description="Low complexity" evidence="1">
    <location>
        <begin position="429"/>
        <end position="439"/>
    </location>
</feature>
<feature type="compositionally biased region" description="Low complexity" evidence="1">
    <location>
        <begin position="584"/>
        <end position="604"/>
    </location>
</feature>
<evidence type="ECO:0000256" key="1">
    <source>
        <dbReference type="SAM" id="MobiDB-lite"/>
    </source>
</evidence>
<proteinExistence type="predicted"/>
<feature type="compositionally biased region" description="Acidic residues" evidence="1">
    <location>
        <begin position="834"/>
        <end position="846"/>
    </location>
</feature>
<feature type="region of interest" description="Disordered" evidence="1">
    <location>
        <begin position="1332"/>
        <end position="1366"/>
    </location>
</feature>
<feature type="compositionally biased region" description="Low complexity" evidence="1">
    <location>
        <begin position="47"/>
        <end position="82"/>
    </location>
</feature>
<feature type="region of interest" description="Disordered" evidence="1">
    <location>
        <begin position="254"/>
        <end position="277"/>
    </location>
</feature>
<feature type="region of interest" description="Disordered" evidence="1">
    <location>
        <begin position="943"/>
        <end position="989"/>
    </location>
</feature>
<evidence type="ECO:0000313" key="2">
    <source>
        <dbReference type="EMBL" id="PCH33394.1"/>
    </source>
</evidence>
<feature type="compositionally biased region" description="Basic and acidic residues" evidence="1">
    <location>
        <begin position="653"/>
        <end position="723"/>
    </location>
</feature>
<feature type="compositionally biased region" description="Low complexity" evidence="1">
    <location>
        <begin position="179"/>
        <end position="194"/>
    </location>
</feature>
<dbReference type="STRING" id="742152.A0A2H3J9Q8"/>
<name>A0A2H3J9Q8_WOLCO</name>
<feature type="compositionally biased region" description="Low complexity" evidence="1">
    <location>
        <begin position="100"/>
        <end position="126"/>
    </location>
</feature>
<feature type="region of interest" description="Disordered" evidence="1">
    <location>
        <begin position="1405"/>
        <end position="1467"/>
    </location>
</feature>
<feature type="compositionally biased region" description="Low complexity" evidence="1">
    <location>
        <begin position="1281"/>
        <end position="1292"/>
    </location>
</feature>
<feature type="compositionally biased region" description="Polar residues" evidence="1">
    <location>
        <begin position="1432"/>
        <end position="1446"/>
    </location>
</feature>
<feature type="compositionally biased region" description="Pro residues" evidence="1">
    <location>
        <begin position="1450"/>
        <end position="1460"/>
    </location>
</feature>
<evidence type="ECO:0000313" key="3">
    <source>
        <dbReference type="Proteomes" id="UP000218811"/>
    </source>
</evidence>
<reference evidence="2 3" key="1">
    <citation type="journal article" date="2012" name="Science">
        <title>The Paleozoic origin of enzymatic lignin decomposition reconstructed from 31 fungal genomes.</title>
        <authorList>
            <person name="Floudas D."/>
            <person name="Binder M."/>
            <person name="Riley R."/>
            <person name="Barry K."/>
            <person name="Blanchette R.A."/>
            <person name="Henrissat B."/>
            <person name="Martinez A.T."/>
            <person name="Otillar R."/>
            <person name="Spatafora J.W."/>
            <person name="Yadav J.S."/>
            <person name="Aerts A."/>
            <person name="Benoit I."/>
            <person name="Boyd A."/>
            <person name="Carlson A."/>
            <person name="Copeland A."/>
            <person name="Coutinho P.M."/>
            <person name="de Vries R.P."/>
            <person name="Ferreira P."/>
            <person name="Findley K."/>
            <person name="Foster B."/>
            <person name="Gaskell J."/>
            <person name="Glotzer D."/>
            <person name="Gorecki P."/>
            <person name="Heitman J."/>
            <person name="Hesse C."/>
            <person name="Hori C."/>
            <person name="Igarashi K."/>
            <person name="Jurgens J.A."/>
            <person name="Kallen N."/>
            <person name="Kersten P."/>
            <person name="Kohler A."/>
            <person name="Kuees U."/>
            <person name="Kumar T.K.A."/>
            <person name="Kuo A."/>
            <person name="LaButti K."/>
            <person name="Larrondo L.F."/>
            <person name="Lindquist E."/>
            <person name="Ling A."/>
            <person name="Lombard V."/>
            <person name="Lucas S."/>
            <person name="Lundell T."/>
            <person name="Martin R."/>
            <person name="McLaughlin D.J."/>
            <person name="Morgenstern I."/>
            <person name="Morin E."/>
            <person name="Murat C."/>
            <person name="Nagy L.G."/>
            <person name="Nolan M."/>
            <person name="Ohm R.A."/>
            <person name="Patyshakuliyeva A."/>
            <person name="Rokas A."/>
            <person name="Ruiz-Duenas F.J."/>
            <person name="Sabat G."/>
            <person name="Salamov A."/>
            <person name="Samejima M."/>
            <person name="Schmutz J."/>
            <person name="Slot J.C."/>
            <person name="St John F."/>
            <person name="Stenlid J."/>
            <person name="Sun H."/>
            <person name="Sun S."/>
            <person name="Syed K."/>
            <person name="Tsang A."/>
            <person name="Wiebenga A."/>
            <person name="Young D."/>
            <person name="Pisabarro A."/>
            <person name="Eastwood D.C."/>
            <person name="Martin F."/>
            <person name="Cullen D."/>
            <person name="Grigoriev I.V."/>
            <person name="Hibbett D.S."/>
        </authorList>
    </citation>
    <scope>NUCLEOTIDE SEQUENCE [LARGE SCALE GENOMIC DNA]</scope>
    <source>
        <strain evidence="2 3">MD-104</strain>
    </source>
</reference>